<dbReference type="GO" id="GO:0006297">
    <property type="term" value="P:nucleotide-excision repair, DNA gap filling"/>
    <property type="evidence" value="ECO:0007669"/>
    <property type="project" value="TreeGrafter"/>
</dbReference>
<keyword evidence="1" id="KW-0548">Nucleotidyltransferase</keyword>
<reference evidence="4 5" key="1">
    <citation type="submission" date="2013-12" db="EMBL/GenBank/DDBJ databases">
        <title>Draft genome of the parsitic nematode Ancylostoma duodenale.</title>
        <authorList>
            <person name="Mitreva M."/>
        </authorList>
    </citation>
    <scope>NUCLEOTIDE SEQUENCE [LARGE SCALE GENOMIC DNA]</scope>
    <source>
        <strain evidence="4 5">Zhejiang</strain>
    </source>
</reference>
<evidence type="ECO:0000313" key="4">
    <source>
        <dbReference type="EMBL" id="KIH49550.1"/>
    </source>
</evidence>
<comment type="function">
    <text evidence="1">DNA polymerase II participates in chromosomal DNA replication.</text>
</comment>
<evidence type="ECO:0000259" key="3">
    <source>
        <dbReference type="Pfam" id="PF22634"/>
    </source>
</evidence>
<dbReference type="EC" id="2.7.7.7" evidence="1"/>
<dbReference type="GO" id="GO:0006272">
    <property type="term" value="P:leading strand elongation"/>
    <property type="evidence" value="ECO:0007669"/>
    <property type="project" value="TreeGrafter"/>
</dbReference>
<keyword evidence="1" id="KW-0808">Transferase</keyword>
<comment type="subcellular location">
    <subcellularLocation>
        <location evidence="1">Nucleus</location>
    </subcellularLocation>
</comment>
<keyword evidence="1" id="KW-0411">Iron-sulfur</keyword>
<name>A0A0C2FLR9_9BILA</name>
<keyword evidence="5" id="KW-1185">Reference proteome</keyword>
<accession>A0A0C2FLR9</accession>
<keyword evidence="1" id="KW-0539">Nucleus</keyword>
<dbReference type="AlphaFoldDB" id="A0A0C2FLR9"/>
<comment type="cofactor">
    <cofactor evidence="1">
        <name>[4Fe-4S] cluster</name>
        <dbReference type="ChEBI" id="CHEBI:49883"/>
    </cofactor>
</comment>
<evidence type="ECO:0000313" key="5">
    <source>
        <dbReference type="Proteomes" id="UP000054047"/>
    </source>
</evidence>
<comment type="catalytic activity">
    <reaction evidence="1">
        <text>DNA(n) + a 2'-deoxyribonucleoside 5'-triphosphate = DNA(n+1) + diphosphate</text>
        <dbReference type="Rhea" id="RHEA:22508"/>
        <dbReference type="Rhea" id="RHEA-COMP:17339"/>
        <dbReference type="Rhea" id="RHEA-COMP:17340"/>
        <dbReference type="ChEBI" id="CHEBI:33019"/>
        <dbReference type="ChEBI" id="CHEBI:61560"/>
        <dbReference type="ChEBI" id="CHEBI:173112"/>
        <dbReference type="EC" id="2.7.7.7"/>
    </reaction>
</comment>
<comment type="similarity">
    <text evidence="1">Belongs to the DNA polymerase type-B family.</text>
</comment>
<dbReference type="InterPro" id="IPR055191">
    <property type="entry name" value="POL2_thumb"/>
</dbReference>
<keyword evidence="1" id="KW-0235">DNA replication</keyword>
<protein>
    <recommendedName>
        <fullName evidence="1">DNA polymerase epsilon catalytic subunit</fullName>
        <ecNumber evidence="1">2.7.7.7</ecNumber>
    </recommendedName>
</protein>
<feature type="domain" description="DNA polymerase epsilon ,catalytic subunit A thumb" evidence="3">
    <location>
        <begin position="16"/>
        <end position="51"/>
    </location>
</feature>
<keyword evidence="1" id="KW-0862">Zinc</keyword>
<dbReference type="GO" id="GO:0000278">
    <property type="term" value="P:mitotic cell cycle"/>
    <property type="evidence" value="ECO:0007669"/>
    <property type="project" value="TreeGrafter"/>
</dbReference>
<dbReference type="PANTHER" id="PTHR10670:SF0">
    <property type="entry name" value="DNA POLYMERASE EPSILON CATALYTIC SUBUNIT A"/>
    <property type="match status" value="1"/>
</dbReference>
<evidence type="ECO:0000256" key="2">
    <source>
        <dbReference type="SAM" id="MobiDB-lite"/>
    </source>
</evidence>
<sequence>MDQTASSYYGEDQHQRSVQSKPFFGLLDWDYYIERLGSCIQKIITIPAALQGLPNPVPRIAHPDWLDNKIKNRFDALRQPRITDLFQKRAPEEVSPVINEHGKRCHDGDNEQEERMDRDEDKENEPKKQRQIPGVLVSSIDKI</sequence>
<dbReference type="PANTHER" id="PTHR10670">
    <property type="entry name" value="DNA POLYMERASE EPSILON CATALYTIC SUBUNIT A"/>
    <property type="match status" value="1"/>
</dbReference>
<keyword evidence="1" id="KW-0238">DNA-binding</keyword>
<keyword evidence="1" id="KW-0479">Metal-binding</keyword>
<dbReference type="GO" id="GO:0008622">
    <property type="term" value="C:epsilon DNA polymerase complex"/>
    <property type="evidence" value="ECO:0007669"/>
    <property type="project" value="InterPro"/>
</dbReference>
<dbReference type="OrthoDB" id="10060449at2759"/>
<keyword evidence="1" id="KW-0408">Iron</keyword>
<dbReference type="GO" id="GO:0003887">
    <property type="term" value="F:DNA-directed DNA polymerase activity"/>
    <property type="evidence" value="ECO:0007669"/>
    <property type="project" value="UniProtKB-KW"/>
</dbReference>
<evidence type="ECO:0000256" key="1">
    <source>
        <dbReference type="RuleBase" id="RU365029"/>
    </source>
</evidence>
<dbReference type="Pfam" id="PF22634">
    <property type="entry name" value="POL2_thumb"/>
    <property type="match status" value="1"/>
</dbReference>
<keyword evidence="1" id="KW-0239">DNA-directed DNA polymerase</keyword>
<feature type="region of interest" description="Disordered" evidence="2">
    <location>
        <begin position="88"/>
        <end position="143"/>
    </location>
</feature>
<gene>
    <name evidence="4" type="ORF">ANCDUO_20375</name>
</gene>
<feature type="compositionally biased region" description="Basic and acidic residues" evidence="2">
    <location>
        <begin position="100"/>
        <end position="128"/>
    </location>
</feature>
<dbReference type="GO" id="GO:0003677">
    <property type="term" value="F:DNA binding"/>
    <property type="evidence" value="ECO:0007669"/>
    <property type="project" value="UniProtKB-KW"/>
</dbReference>
<dbReference type="Proteomes" id="UP000054047">
    <property type="component" value="Unassembled WGS sequence"/>
</dbReference>
<dbReference type="GO" id="GO:0045004">
    <property type="term" value="P:DNA replication proofreading"/>
    <property type="evidence" value="ECO:0007669"/>
    <property type="project" value="TreeGrafter"/>
</dbReference>
<organism evidence="4 5">
    <name type="scientific">Ancylostoma duodenale</name>
    <dbReference type="NCBI Taxonomy" id="51022"/>
    <lineage>
        <taxon>Eukaryota</taxon>
        <taxon>Metazoa</taxon>
        <taxon>Ecdysozoa</taxon>
        <taxon>Nematoda</taxon>
        <taxon>Chromadorea</taxon>
        <taxon>Rhabditida</taxon>
        <taxon>Rhabditina</taxon>
        <taxon>Rhabditomorpha</taxon>
        <taxon>Strongyloidea</taxon>
        <taxon>Ancylostomatidae</taxon>
        <taxon>Ancylostomatinae</taxon>
        <taxon>Ancylostoma</taxon>
    </lineage>
</organism>
<keyword evidence="1" id="KW-0004">4Fe-4S</keyword>
<dbReference type="GO" id="GO:0008310">
    <property type="term" value="F:single-stranded DNA 3'-5' DNA exonuclease activity"/>
    <property type="evidence" value="ECO:0007669"/>
    <property type="project" value="TreeGrafter"/>
</dbReference>
<dbReference type="GO" id="GO:0006287">
    <property type="term" value="P:base-excision repair, gap-filling"/>
    <property type="evidence" value="ECO:0007669"/>
    <property type="project" value="TreeGrafter"/>
</dbReference>
<keyword evidence="1" id="KW-0863">Zinc-finger</keyword>
<dbReference type="InterPro" id="IPR029703">
    <property type="entry name" value="POL2"/>
</dbReference>
<dbReference type="GO" id="GO:0051539">
    <property type="term" value="F:4 iron, 4 sulfur cluster binding"/>
    <property type="evidence" value="ECO:0007669"/>
    <property type="project" value="UniProtKB-KW"/>
</dbReference>
<dbReference type="EMBL" id="KN752920">
    <property type="protein sequence ID" value="KIH49550.1"/>
    <property type="molecule type" value="Genomic_DNA"/>
</dbReference>
<proteinExistence type="inferred from homology"/>
<dbReference type="GO" id="GO:0008270">
    <property type="term" value="F:zinc ion binding"/>
    <property type="evidence" value="ECO:0007669"/>
    <property type="project" value="UniProtKB-KW"/>
</dbReference>